<feature type="domain" description="Putative zinc-finger" evidence="14">
    <location>
        <begin position="4"/>
        <end position="36"/>
    </location>
</feature>
<evidence type="ECO:0000256" key="3">
    <source>
        <dbReference type="ARBA" id="ARBA00022475"/>
    </source>
</evidence>
<keyword evidence="3" id="KW-1003">Cell membrane</keyword>
<evidence type="ECO:0000256" key="7">
    <source>
        <dbReference type="ARBA" id="ARBA00023136"/>
    </source>
</evidence>
<keyword evidence="8" id="KW-0804">Transcription</keyword>
<dbReference type="PANTHER" id="PTHR37461">
    <property type="entry name" value="ANTI-SIGMA-K FACTOR RSKA"/>
    <property type="match status" value="1"/>
</dbReference>
<evidence type="ECO:0000256" key="9">
    <source>
        <dbReference type="ARBA" id="ARBA00029829"/>
    </source>
</evidence>
<dbReference type="Pfam" id="PF13490">
    <property type="entry name" value="zf-HC2"/>
    <property type="match status" value="1"/>
</dbReference>
<dbReference type="STRING" id="380244.SAMN05216298_1842"/>
<evidence type="ECO:0000256" key="8">
    <source>
        <dbReference type="ARBA" id="ARBA00023163"/>
    </source>
</evidence>
<dbReference type="GO" id="GO:0005886">
    <property type="term" value="C:plasma membrane"/>
    <property type="evidence" value="ECO:0007669"/>
    <property type="project" value="UniProtKB-SubCell"/>
</dbReference>
<dbReference type="Gene3D" id="1.10.10.1320">
    <property type="entry name" value="Anti-sigma factor, zinc-finger domain"/>
    <property type="match status" value="1"/>
</dbReference>
<dbReference type="OrthoDB" id="153510at2"/>
<feature type="transmembrane region" description="Helical" evidence="12">
    <location>
        <begin position="103"/>
        <end position="126"/>
    </location>
</feature>
<dbReference type="PANTHER" id="PTHR37461:SF1">
    <property type="entry name" value="ANTI-SIGMA-K FACTOR RSKA"/>
    <property type="match status" value="1"/>
</dbReference>
<dbReference type="AlphaFoldDB" id="A0A1G9FJR4"/>
<keyword evidence="7 12" id="KW-0472">Membrane</keyword>
<gene>
    <name evidence="15" type="ORF">SAMN05216298_1842</name>
</gene>
<dbReference type="InterPro" id="IPR018764">
    <property type="entry name" value="RskA_C"/>
</dbReference>
<dbReference type="GO" id="GO:0016989">
    <property type="term" value="F:sigma factor antagonist activity"/>
    <property type="evidence" value="ECO:0007669"/>
    <property type="project" value="TreeGrafter"/>
</dbReference>
<proteinExistence type="predicted"/>
<dbReference type="GO" id="GO:0006417">
    <property type="term" value="P:regulation of translation"/>
    <property type="evidence" value="ECO:0007669"/>
    <property type="project" value="TreeGrafter"/>
</dbReference>
<keyword evidence="4 12" id="KW-0812">Transmembrane</keyword>
<dbReference type="Pfam" id="PF10099">
    <property type="entry name" value="RskA_C"/>
    <property type="match status" value="1"/>
</dbReference>
<keyword evidence="6" id="KW-0805">Transcription regulation</keyword>
<evidence type="ECO:0000313" key="16">
    <source>
        <dbReference type="Proteomes" id="UP000198662"/>
    </source>
</evidence>
<keyword evidence="16" id="KW-1185">Reference proteome</keyword>
<comment type="subcellular location">
    <subcellularLocation>
        <location evidence="2">Cell membrane</location>
    </subcellularLocation>
    <subcellularLocation>
        <location evidence="1">Membrane</location>
        <topology evidence="1">Single-pass membrane protein</topology>
    </subcellularLocation>
</comment>
<dbReference type="RefSeq" id="WP_091046476.1">
    <property type="nucleotide sequence ID" value="NZ_FNGF01000002.1"/>
</dbReference>
<dbReference type="Proteomes" id="UP000198662">
    <property type="component" value="Unassembled WGS sequence"/>
</dbReference>
<feature type="region of interest" description="Disordered" evidence="11">
    <location>
        <begin position="68"/>
        <end position="94"/>
    </location>
</feature>
<evidence type="ECO:0000256" key="11">
    <source>
        <dbReference type="SAM" id="MobiDB-lite"/>
    </source>
</evidence>
<sequence length="249" mass="26028">MTADVHALIGPWAVDAVDDDERAMVERHLAECDSCAQEAAELREAVWRLSDATIADPPPRLRARVLHAASRTRQSAPVPEPEPERRPEPKRLRRHRGLPRLRLALAAGALAAVMAVVGGLVTWSVMRSQEPGATDADRIAAVLQAGDAEVGTVTAEGGGDVTVVRSEAMDQAVVVVSGLAAIGQDRSYQVWMVEPDGQVSAGVMDPGERSATMLVSGLGDAELVGVTEEPAGGSEVPTSPLVAGVSLQG</sequence>
<evidence type="ECO:0000259" key="14">
    <source>
        <dbReference type="Pfam" id="PF13490"/>
    </source>
</evidence>
<evidence type="ECO:0000256" key="4">
    <source>
        <dbReference type="ARBA" id="ARBA00022692"/>
    </source>
</evidence>
<feature type="domain" description="Anti-sigma K factor RskA C-terminal" evidence="13">
    <location>
        <begin position="107"/>
        <end position="239"/>
    </location>
</feature>
<evidence type="ECO:0000256" key="2">
    <source>
        <dbReference type="ARBA" id="ARBA00004236"/>
    </source>
</evidence>
<accession>A0A1G9FJR4</accession>
<protein>
    <recommendedName>
        <fullName evidence="10">Regulator of SigK</fullName>
    </recommendedName>
    <alternativeName>
        <fullName evidence="9">Sigma-K anti-sigma factor RskA</fullName>
    </alternativeName>
</protein>
<organism evidence="15 16">
    <name type="scientific">Glycomyces sambucus</name>
    <dbReference type="NCBI Taxonomy" id="380244"/>
    <lineage>
        <taxon>Bacteria</taxon>
        <taxon>Bacillati</taxon>
        <taxon>Actinomycetota</taxon>
        <taxon>Actinomycetes</taxon>
        <taxon>Glycomycetales</taxon>
        <taxon>Glycomycetaceae</taxon>
        <taxon>Glycomyces</taxon>
    </lineage>
</organism>
<dbReference type="InterPro" id="IPR051474">
    <property type="entry name" value="Anti-sigma-K/W_factor"/>
</dbReference>
<evidence type="ECO:0000259" key="13">
    <source>
        <dbReference type="Pfam" id="PF10099"/>
    </source>
</evidence>
<reference evidence="16" key="1">
    <citation type="submission" date="2016-10" db="EMBL/GenBank/DDBJ databases">
        <authorList>
            <person name="Varghese N."/>
            <person name="Submissions S."/>
        </authorList>
    </citation>
    <scope>NUCLEOTIDE SEQUENCE [LARGE SCALE GENOMIC DNA]</scope>
    <source>
        <strain evidence="16">CGMCC 4.3147</strain>
    </source>
</reference>
<dbReference type="InterPro" id="IPR041916">
    <property type="entry name" value="Anti_sigma_zinc_sf"/>
</dbReference>
<evidence type="ECO:0000256" key="5">
    <source>
        <dbReference type="ARBA" id="ARBA00022989"/>
    </source>
</evidence>
<evidence type="ECO:0000256" key="1">
    <source>
        <dbReference type="ARBA" id="ARBA00004167"/>
    </source>
</evidence>
<evidence type="ECO:0000313" key="15">
    <source>
        <dbReference type="EMBL" id="SDK88616.1"/>
    </source>
</evidence>
<evidence type="ECO:0000256" key="6">
    <source>
        <dbReference type="ARBA" id="ARBA00023015"/>
    </source>
</evidence>
<evidence type="ECO:0000256" key="10">
    <source>
        <dbReference type="ARBA" id="ARBA00030803"/>
    </source>
</evidence>
<keyword evidence="5 12" id="KW-1133">Transmembrane helix</keyword>
<dbReference type="InterPro" id="IPR027383">
    <property type="entry name" value="Znf_put"/>
</dbReference>
<evidence type="ECO:0000256" key="12">
    <source>
        <dbReference type="SAM" id="Phobius"/>
    </source>
</evidence>
<dbReference type="EMBL" id="FNGF01000002">
    <property type="protein sequence ID" value="SDK88616.1"/>
    <property type="molecule type" value="Genomic_DNA"/>
</dbReference>
<name>A0A1G9FJR4_9ACTN</name>